<sequence length="189" mass="20489">MTGSVAHDREPDPESVARAIALRLLTIAPRSRAQLADAMARREVPDDVASAVLDRFADVGLVDDAEYARMLVRSRHDDRGLARRALGEELRRKGISAELATAALAELDPESERATAQRLVARKLASTRGLDTQVRVRRALAALGRKGYPPGIVMEVVREYLASEQGADEAERLPTTLDEGDDPDAISGP</sequence>
<evidence type="ECO:0000259" key="7">
    <source>
        <dbReference type="Pfam" id="PF21981"/>
    </source>
</evidence>
<dbReference type="InterPro" id="IPR053926">
    <property type="entry name" value="RecX_HTH_1st"/>
</dbReference>
<evidence type="ECO:0000259" key="6">
    <source>
        <dbReference type="Pfam" id="PF02631"/>
    </source>
</evidence>
<evidence type="ECO:0000256" key="1">
    <source>
        <dbReference type="ARBA" id="ARBA00004496"/>
    </source>
</evidence>
<dbReference type="EMBL" id="MLJW01000764">
    <property type="protein sequence ID" value="OIQ82819.1"/>
    <property type="molecule type" value="Genomic_DNA"/>
</dbReference>
<keyword evidence="4" id="KW-0963">Cytoplasm</keyword>
<dbReference type="HAMAP" id="MF_01114">
    <property type="entry name" value="RecX"/>
    <property type="match status" value="1"/>
</dbReference>
<feature type="domain" description="RecX third three-helical" evidence="7">
    <location>
        <begin position="113"/>
        <end position="157"/>
    </location>
</feature>
<comment type="similarity">
    <text evidence="2">Belongs to the RecX family.</text>
</comment>
<accession>A0A1J5QZE1</accession>
<dbReference type="Pfam" id="PF21981">
    <property type="entry name" value="RecX_HTH3"/>
    <property type="match status" value="1"/>
</dbReference>
<dbReference type="Pfam" id="PF21982">
    <property type="entry name" value="RecX_HTH1"/>
    <property type="match status" value="1"/>
</dbReference>
<evidence type="ECO:0000256" key="2">
    <source>
        <dbReference type="ARBA" id="ARBA00009695"/>
    </source>
</evidence>
<organism evidence="9">
    <name type="scientific">mine drainage metagenome</name>
    <dbReference type="NCBI Taxonomy" id="410659"/>
    <lineage>
        <taxon>unclassified sequences</taxon>
        <taxon>metagenomes</taxon>
        <taxon>ecological metagenomes</taxon>
    </lineage>
</organism>
<dbReference type="Gene3D" id="1.10.10.10">
    <property type="entry name" value="Winged helix-like DNA-binding domain superfamily/Winged helix DNA-binding domain"/>
    <property type="match status" value="2"/>
</dbReference>
<protein>
    <recommendedName>
        <fullName evidence="3">Regulatory protein RecX</fullName>
    </recommendedName>
</protein>
<dbReference type="InterPro" id="IPR053924">
    <property type="entry name" value="RecX_HTH_2nd"/>
</dbReference>
<name>A0A1J5QZE1_9ZZZZ</name>
<feature type="domain" description="RecX second three-helical" evidence="6">
    <location>
        <begin position="63"/>
        <end position="104"/>
    </location>
</feature>
<feature type="region of interest" description="Disordered" evidence="5">
    <location>
        <begin position="165"/>
        <end position="189"/>
    </location>
</feature>
<evidence type="ECO:0000256" key="3">
    <source>
        <dbReference type="ARBA" id="ARBA00018111"/>
    </source>
</evidence>
<feature type="compositionally biased region" description="Acidic residues" evidence="5">
    <location>
        <begin position="178"/>
        <end position="189"/>
    </location>
</feature>
<dbReference type="GO" id="GO:0005737">
    <property type="term" value="C:cytoplasm"/>
    <property type="evidence" value="ECO:0007669"/>
    <property type="project" value="UniProtKB-SubCell"/>
</dbReference>
<evidence type="ECO:0000256" key="5">
    <source>
        <dbReference type="SAM" id="MobiDB-lite"/>
    </source>
</evidence>
<evidence type="ECO:0000259" key="8">
    <source>
        <dbReference type="Pfam" id="PF21982"/>
    </source>
</evidence>
<dbReference type="GO" id="GO:0006282">
    <property type="term" value="P:regulation of DNA repair"/>
    <property type="evidence" value="ECO:0007669"/>
    <property type="project" value="InterPro"/>
</dbReference>
<dbReference type="InterPro" id="IPR053925">
    <property type="entry name" value="RecX_HTH_3rd"/>
</dbReference>
<gene>
    <name evidence="9" type="primary">recX_8</name>
    <name evidence="9" type="ORF">GALL_353960</name>
</gene>
<comment type="caution">
    <text evidence="9">The sequence shown here is derived from an EMBL/GenBank/DDBJ whole genome shotgun (WGS) entry which is preliminary data.</text>
</comment>
<evidence type="ECO:0000256" key="4">
    <source>
        <dbReference type="ARBA" id="ARBA00022490"/>
    </source>
</evidence>
<dbReference type="Pfam" id="PF02631">
    <property type="entry name" value="RecX_HTH2"/>
    <property type="match status" value="1"/>
</dbReference>
<dbReference type="InterPro" id="IPR003783">
    <property type="entry name" value="Regulatory_RecX"/>
</dbReference>
<reference evidence="9" key="1">
    <citation type="submission" date="2016-10" db="EMBL/GenBank/DDBJ databases">
        <title>Sequence of Gallionella enrichment culture.</title>
        <authorList>
            <person name="Poehlein A."/>
            <person name="Muehling M."/>
            <person name="Daniel R."/>
        </authorList>
    </citation>
    <scope>NUCLEOTIDE SEQUENCE</scope>
</reference>
<comment type="subcellular location">
    <subcellularLocation>
        <location evidence="1">Cytoplasm</location>
    </subcellularLocation>
</comment>
<proteinExistence type="inferred from homology"/>
<dbReference type="PANTHER" id="PTHR33602:SF1">
    <property type="entry name" value="REGULATORY PROTEIN RECX FAMILY PROTEIN"/>
    <property type="match status" value="1"/>
</dbReference>
<dbReference type="AlphaFoldDB" id="A0A1J5QZE1"/>
<dbReference type="InterPro" id="IPR036388">
    <property type="entry name" value="WH-like_DNA-bd_sf"/>
</dbReference>
<feature type="domain" description="RecX first three-helical" evidence="8">
    <location>
        <begin position="17"/>
        <end position="55"/>
    </location>
</feature>
<evidence type="ECO:0000313" key="9">
    <source>
        <dbReference type="EMBL" id="OIQ82819.1"/>
    </source>
</evidence>
<dbReference type="PANTHER" id="PTHR33602">
    <property type="entry name" value="REGULATORY PROTEIN RECX FAMILY PROTEIN"/>
    <property type="match status" value="1"/>
</dbReference>